<reference evidence="2" key="1">
    <citation type="submission" date="2017-03" db="EMBL/GenBank/DDBJ databases">
        <title>Phytopthora megakarya and P. palmivora, two closely related causual agents of cacao black pod achieved similar genome size and gene model numbers by different mechanisms.</title>
        <authorList>
            <person name="Ali S."/>
            <person name="Shao J."/>
            <person name="Larry D.J."/>
            <person name="Kronmiller B."/>
            <person name="Shen D."/>
            <person name="Strem M.D."/>
            <person name="Melnick R.L."/>
            <person name="Guiltinan M.J."/>
            <person name="Tyler B.M."/>
            <person name="Meinhardt L.W."/>
            <person name="Bailey B.A."/>
        </authorList>
    </citation>
    <scope>NUCLEOTIDE SEQUENCE [LARGE SCALE GENOMIC DNA]</scope>
    <source>
        <strain evidence="2">zdho120</strain>
    </source>
</reference>
<keyword evidence="2" id="KW-1185">Reference proteome</keyword>
<dbReference type="Proteomes" id="UP000198211">
    <property type="component" value="Unassembled WGS sequence"/>
</dbReference>
<name>A0A225V2A2_9STRA</name>
<organism evidence="1 2">
    <name type="scientific">Phytophthora megakarya</name>
    <dbReference type="NCBI Taxonomy" id="4795"/>
    <lineage>
        <taxon>Eukaryota</taxon>
        <taxon>Sar</taxon>
        <taxon>Stramenopiles</taxon>
        <taxon>Oomycota</taxon>
        <taxon>Peronosporomycetes</taxon>
        <taxon>Peronosporales</taxon>
        <taxon>Peronosporaceae</taxon>
        <taxon>Phytophthora</taxon>
    </lineage>
</organism>
<accession>A0A225V2A2</accession>
<proteinExistence type="predicted"/>
<evidence type="ECO:0000313" key="1">
    <source>
        <dbReference type="EMBL" id="OWY99354.1"/>
    </source>
</evidence>
<evidence type="ECO:0000313" key="2">
    <source>
        <dbReference type="Proteomes" id="UP000198211"/>
    </source>
</evidence>
<dbReference type="EMBL" id="NBNE01008564">
    <property type="protein sequence ID" value="OWY99354.1"/>
    <property type="molecule type" value="Genomic_DNA"/>
</dbReference>
<dbReference type="AlphaFoldDB" id="A0A225V2A2"/>
<sequence length="92" mass="10611">MPLGEVDNLLTRSMSKSHMLEDTRVLPQRHTVMEVEKKISAGDFWPVWPHVRWMDMQIGALCCSFRYLQGPGKLQQLLLAIARMEEGDQEAQ</sequence>
<comment type="caution">
    <text evidence="1">The sequence shown here is derived from an EMBL/GenBank/DDBJ whole genome shotgun (WGS) entry which is preliminary data.</text>
</comment>
<protein>
    <submittedName>
        <fullName evidence="1">Uncharacterized protein</fullName>
    </submittedName>
</protein>
<gene>
    <name evidence="1" type="ORF">PHMEG_00029648</name>
</gene>